<proteinExistence type="predicted"/>
<organism evidence="1">
    <name type="scientific">marine metagenome</name>
    <dbReference type="NCBI Taxonomy" id="408172"/>
    <lineage>
        <taxon>unclassified sequences</taxon>
        <taxon>metagenomes</taxon>
        <taxon>ecological metagenomes</taxon>
    </lineage>
</organism>
<name>A0A383CJI0_9ZZZZ</name>
<evidence type="ECO:0000313" key="1">
    <source>
        <dbReference type="EMBL" id="SVE32284.1"/>
    </source>
</evidence>
<dbReference type="EMBL" id="UINC01209313">
    <property type="protein sequence ID" value="SVE32284.1"/>
    <property type="molecule type" value="Genomic_DNA"/>
</dbReference>
<feature type="non-terminal residue" evidence="1">
    <location>
        <position position="1"/>
    </location>
</feature>
<accession>A0A383CJI0</accession>
<protein>
    <submittedName>
        <fullName evidence="1">Uncharacterized protein</fullName>
    </submittedName>
</protein>
<gene>
    <name evidence="1" type="ORF">METZ01_LOCUS485138</name>
</gene>
<reference evidence="1" key="1">
    <citation type="submission" date="2018-05" db="EMBL/GenBank/DDBJ databases">
        <authorList>
            <person name="Lanie J.A."/>
            <person name="Ng W.-L."/>
            <person name="Kazmierczak K.M."/>
            <person name="Andrzejewski T.M."/>
            <person name="Davidsen T.M."/>
            <person name="Wayne K.J."/>
            <person name="Tettelin H."/>
            <person name="Glass J.I."/>
            <person name="Rusch D."/>
            <person name="Podicherti R."/>
            <person name="Tsui H.-C.T."/>
            <person name="Winkler M.E."/>
        </authorList>
    </citation>
    <scope>NUCLEOTIDE SEQUENCE</scope>
</reference>
<dbReference type="AlphaFoldDB" id="A0A383CJI0"/>
<dbReference type="PROSITE" id="PS51257">
    <property type="entry name" value="PROKAR_LIPOPROTEIN"/>
    <property type="match status" value="1"/>
</dbReference>
<feature type="non-terminal residue" evidence="1">
    <location>
        <position position="93"/>
    </location>
</feature>
<sequence length="93" mass="10215">MLGFLVKKLKLCGVYLLCVSFAFSGCQSGPGSGLGVDVGPELSSFFESEREAKIDKNKRRLDVIIPIFDPGLSESEKNYEDGGVWPELRRAES</sequence>